<dbReference type="PROSITE" id="PS50110">
    <property type="entry name" value="RESPONSE_REGULATORY"/>
    <property type="match status" value="1"/>
</dbReference>
<dbReference type="CDD" id="cd00009">
    <property type="entry name" value="AAA"/>
    <property type="match status" value="1"/>
</dbReference>
<dbReference type="SUPFAM" id="SSF52540">
    <property type="entry name" value="P-loop containing nucleoside triphosphate hydrolases"/>
    <property type="match status" value="1"/>
</dbReference>
<dbReference type="PROSITE" id="PS00688">
    <property type="entry name" value="SIGMA54_INTERACT_3"/>
    <property type="match status" value="1"/>
</dbReference>
<dbReference type="SUPFAM" id="SSF52172">
    <property type="entry name" value="CheY-like"/>
    <property type="match status" value="1"/>
</dbReference>
<dbReference type="FunFam" id="3.40.50.300:FF:000006">
    <property type="entry name" value="DNA-binding transcriptional regulator NtrC"/>
    <property type="match status" value="1"/>
</dbReference>
<evidence type="ECO:0000256" key="3">
    <source>
        <dbReference type="ARBA" id="ARBA00022840"/>
    </source>
</evidence>
<evidence type="ECO:0000256" key="1">
    <source>
        <dbReference type="ARBA" id="ARBA00018672"/>
    </source>
</evidence>
<evidence type="ECO:0000256" key="5">
    <source>
        <dbReference type="ARBA" id="ARBA00023163"/>
    </source>
</evidence>
<dbReference type="InterPro" id="IPR009057">
    <property type="entry name" value="Homeodomain-like_sf"/>
</dbReference>
<dbReference type="InterPro" id="IPR002197">
    <property type="entry name" value="HTH_Fis"/>
</dbReference>
<comment type="function">
    <text evidence="6">May play the central regulatory role in sporulation. It may be an element of the effector pathway responsible for the activation of sporulation genes in response to nutritional stress. Spo0A may act in concert with spo0H (a sigma factor) to control the expression of some genes that are critical to the sporulation process.</text>
</comment>
<dbReference type="PANTHER" id="PTHR32071">
    <property type="entry name" value="TRANSCRIPTIONAL REGULATORY PROTEIN"/>
    <property type="match status" value="1"/>
</dbReference>
<keyword evidence="3" id="KW-0067">ATP-binding</keyword>
<dbReference type="Gene3D" id="3.40.50.2300">
    <property type="match status" value="1"/>
</dbReference>
<dbReference type="Pfam" id="PF00072">
    <property type="entry name" value="Response_reg"/>
    <property type="match status" value="1"/>
</dbReference>
<dbReference type="InterPro" id="IPR003593">
    <property type="entry name" value="AAA+_ATPase"/>
</dbReference>
<feature type="domain" description="Sigma-54 factor interaction" evidence="8">
    <location>
        <begin position="139"/>
        <end position="368"/>
    </location>
</feature>
<evidence type="ECO:0000256" key="6">
    <source>
        <dbReference type="ARBA" id="ARBA00024867"/>
    </source>
</evidence>
<dbReference type="PROSITE" id="PS50045">
    <property type="entry name" value="SIGMA54_INTERACT_4"/>
    <property type="match status" value="1"/>
</dbReference>
<evidence type="ECO:0000259" key="9">
    <source>
        <dbReference type="PROSITE" id="PS50110"/>
    </source>
</evidence>
<feature type="modified residue" description="4-aspartylphosphate" evidence="7">
    <location>
        <position position="51"/>
    </location>
</feature>
<evidence type="ECO:0000259" key="8">
    <source>
        <dbReference type="PROSITE" id="PS50045"/>
    </source>
</evidence>
<proteinExistence type="predicted"/>
<dbReference type="RefSeq" id="WP_366922181.1">
    <property type="nucleotide sequence ID" value="NZ_CP121694.1"/>
</dbReference>
<dbReference type="Pfam" id="PF00158">
    <property type="entry name" value="Sigma54_activat"/>
    <property type="match status" value="1"/>
</dbReference>
<dbReference type="InterPro" id="IPR025662">
    <property type="entry name" value="Sigma_54_int_dom_ATP-bd_1"/>
</dbReference>
<dbReference type="PROSITE" id="PS00675">
    <property type="entry name" value="SIGMA54_INTERACT_1"/>
    <property type="match status" value="1"/>
</dbReference>
<dbReference type="InterPro" id="IPR027417">
    <property type="entry name" value="P-loop_NTPase"/>
</dbReference>
<keyword evidence="2" id="KW-0547">Nucleotide-binding</keyword>
<dbReference type="Pfam" id="PF02954">
    <property type="entry name" value="HTH_8"/>
    <property type="match status" value="1"/>
</dbReference>
<protein>
    <recommendedName>
        <fullName evidence="1">Stage 0 sporulation protein A homolog</fullName>
    </recommendedName>
</protein>
<dbReference type="GO" id="GO:0000160">
    <property type="term" value="P:phosphorelay signal transduction system"/>
    <property type="evidence" value="ECO:0007669"/>
    <property type="project" value="InterPro"/>
</dbReference>
<dbReference type="InterPro" id="IPR025944">
    <property type="entry name" value="Sigma_54_int_dom_CS"/>
</dbReference>
<keyword evidence="7" id="KW-0597">Phosphoprotein</keyword>
<dbReference type="SMART" id="SM00382">
    <property type="entry name" value="AAA"/>
    <property type="match status" value="1"/>
</dbReference>
<dbReference type="KEGG" id="dbc:MFMK1_002623"/>
<dbReference type="Proteomes" id="UP001329915">
    <property type="component" value="Chromosome"/>
</dbReference>
<dbReference type="EMBL" id="CP121694">
    <property type="protein sequence ID" value="WRO22784.1"/>
    <property type="molecule type" value="Genomic_DNA"/>
</dbReference>
<dbReference type="Gene3D" id="1.10.10.60">
    <property type="entry name" value="Homeodomain-like"/>
    <property type="match status" value="1"/>
</dbReference>
<dbReference type="InterPro" id="IPR002078">
    <property type="entry name" value="Sigma_54_int"/>
</dbReference>
<keyword evidence="11" id="KW-1185">Reference proteome</keyword>
<evidence type="ECO:0000256" key="4">
    <source>
        <dbReference type="ARBA" id="ARBA00023015"/>
    </source>
</evidence>
<evidence type="ECO:0000313" key="11">
    <source>
        <dbReference type="Proteomes" id="UP001329915"/>
    </source>
</evidence>
<dbReference type="GO" id="GO:0043565">
    <property type="term" value="F:sequence-specific DNA binding"/>
    <property type="evidence" value="ECO:0007669"/>
    <property type="project" value="InterPro"/>
</dbReference>
<evidence type="ECO:0000256" key="2">
    <source>
        <dbReference type="ARBA" id="ARBA00022741"/>
    </source>
</evidence>
<dbReference type="AlphaFoldDB" id="A0AAU0URB7"/>
<reference evidence="10 11" key="1">
    <citation type="submission" date="2023-04" db="EMBL/GenBank/DDBJ databases">
        <authorList>
            <person name="Hsu D."/>
        </authorList>
    </citation>
    <scope>NUCLEOTIDE SEQUENCE [LARGE SCALE GENOMIC DNA]</scope>
    <source>
        <strain evidence="10 11">MK1</strain>
    </source>
</reference>
<dbReference type="PRINTS" id="PR01590">
    <property type="entry name" value="HTHFIS"/>
</dbReference>
<dbReference type="GO" id="GO:0005524">
    <property type="term" value="F:ATP binding"/>
    <property type="evidence" value="ECO:0007669"/>
    <property type="project" value="UniProtKB-KW"/>
</dbReference>
<keyword evidence="4" id="KW-0805">Transcription regulation</keyword>
<dbReference type="SMART" id="SM00448">
    <property type="entry name" value="REC"/>
    <property type="match status" value="1"/>
</dbReference>
<name>A0AAU0URB7_9FIRM</name>
<dbReference type="Gene3D" id="3.40.50.300">
    <property type="entry name" value="P-loop containing nucleotide triphosphate hydrolases"/>
    <property type="match status" value="1"/>
</dbReference>
<dbReference type="InterPro" id="IPR011006">
    <property type="entry name" value="CheY-like_superfamily"/>
</dbReference>
<accession>A0AAU0URB7</accession>
<dbReference type="InterPro" id="IPR058031">
    <property type="entry name" value="AAA_lid_NorR"/>
</dbReference>
<dbReference type="Pfam" id="PF25601">
    <property type="entry name" value="AAA_lid_14"/>
    <property type="match status" value="1"/>
</dbReference>
<organism evidence="10 11">
    <name type="scientific">Metallumcola ferriviriculae</name>
    <dbReference type="NCBI Taxonomy" id="3039180"/>
    <lineage>
        <taxon>Bacteria</taxon>
        <taxon>Bacillati</taxon>
        <taxon>Bacillota</taxon>
        <taxon>Clostridia</taxon>
        <taxon>Neomoorellales</taxon>
        <taxon>Desulfitibacteraceae</taxon>
        <taxon>Metallumcola</taxon>
    </lineage>
</organism>
<evidence type="ECO:0000313" key="10">
    <source>
        <dbReference type="EMBL" id="WRO22784.1"/>
    </source>
</evidence>
<dbReference type="SUPFAM" id="SSF46689">
    <property type="entry name" value="Homeodomain-like"/>
    <property type="match status" value="1"/>
</dbReference>
<evidence type="ECO:0000256" key="7">
    <source>
        <dbReference type="PROSITE-ProRule" id="PRU00169"/>
    </source>
</evidence>
<keyword evidence="5" id="KW-0804">Transcription</keyword>
<dbReference type="Gene3D" id="1.10.8.60">
    <property type="match status" value="1"/>
</dbReference>
<dbReference type="GO" id="GO:0006355">
    <property type="term" value="P:regulation of DNA-templated transcription"/>
    <property type="evidence" value="ECO:0007669"/>
    <property type="project" value="InterPro"/>
</dbReference>
<sequence>MHDILIIDDEIAICSSLTFALEDSYQVSTATSAAEGLDKLNERSFSVVLLDWRLGESDGLAVLEEIKRDFPQTVVIMMTAYGTVESTVRAMKLGAYYYITKPLDVKELLLLLDNAVEYYRLSAKVKYLDEAFSESYGGIIGKSKALRRVFRLIDKVKDIDSNVLITGESGTGKELVSRAIHFLGKRKEGPFEVINCAAIPEPLLESELFGYQKGAFTGAVQNKVGKLIVANSGTLMLDEVAEMPLSLQAKILRVIQQREVTPLGSNKSLQADVRILSATNKDLLELVKQGKFREDLYFRLNVIPIHIPPLRERREDILLLIDYFISRICKSMGKKAKQLDADTKRILLEHHYPGNVRQLANIIEYAVAISPGQAITKDDLPEYLDAWASLNENKQETSDPSAEISINIGQSMLEIEKRSIEATLRHLNGHRKKTAQMLGISERSLRDKIKKYKIIKE</sequence>
<gene>
    <name evidence="10" type="ORF">MFMK1_002623</name>
</gene>
<dbReference type="InterPro" id="IPR001789">
    <property type="entry name" value="Sig_transdc_resp-reg_receiver"/>
</dbReference>
<feature type="domain" description="Response regulatory" evidence="9">
    <location>
        <begin position="3"/>
        <end position="116"/>
    </location>
</feature>